<reference evidence="4" key="1">
    <citation type="journal article" date="2014" name="Int. J. Syst. Evol. Microbiol.">
        <title>Complete genome sequence of Corynebacterium casei LMG S-19264T (=DSM 44701T), isolated from a smear-ripened cheese.</title>
        <authorList>
            <consortium name="US DOE Joint Genome Institute (JGI-PGF)"/>
            <person name="Walter F."/>
            <person name="Albersmeier A."/>
            <person name="Kalinowski J."/>
            <person name="Ruckert C."/>
        </authorList>
    </citation>
    <scope>NUCLEOTIDE SEQUENCE</scope>
    <source>
        <strain evidence="4">CGMCC 1.12777</strain>
    </source>
</reference>
<accession>A0A8J2ZVY2</accession>
<evidence type="ECO:0000256" key="2">
    <source>
        <dbReference type="ARBA" id="ARBA00023163"/>
    </source>
</evidence>
<evidence type="ECO:0000256" key="1">
    <source>
        <dbReference type="ARBA" id="ARBA00023015"/>
    </source>
</evidence>
<dbReference type="GO" id="GO:0047372">
    <property type="term" value="F:monoacylglycerol lipase activity"/>
    <property type="evidence" value="ECO:0007669"/>
    <property type="project" value="TreeGrafter"/>
</dbReference>
<dbReference type="GO" id="GO:0003677">
    <property type="term" value="F:DNA binding"/>
    <property type="evidence" value="ECO:0007669"/>
    <property type="project" value="InterPro"/>
</dbReference>
<evidence type="ECO:0000313" key="4">
    <source>
        <dbReference type="EMBL" id="GGH80125.1"/>
    </source>
</evidence>
<dbReference type="Pfam" id="PF00561">
    <property type="entry name" value="Abhydrolase_1"/>
    <property type="match status" value="1"/>
</dbReference>
<evidence type="ECO:0000259" key="3">
    <source>
        <dbReference type="Pfam" id="PF00561"/>
    </source>
</evidence>
<keyword evidence="5" id="KW-1185">Reference proteome</keyword>
<dbReference type="InterPro" id="IPR029058">
    <property type="entry name" value="AB_hydrolase_fold"/>
</dbReference>
<dbReference type="Proteomes" id="UP000656813">
    <property type="component" value="Unassembled WGS sequence"/>
</dbReference>
<dbReference type="AlphaFoldDB" id="A0A8J2ZVY2"/>
<dbReference type="GO" id="GO:0046464">
    <property type="term" value="P:acylglycerol catabolic process"/>
    <property type="evidence" value="ECO:0007669"/>
    <property type="project" value="TreeGrafter"/>
</dbReference>
<dbReference type="PRINTS" id="PR00111">
    <property type="entry name" value="ABHYDROLASE"/>
</dbReference>
<feature type="domain" description="AB hydrolase-1" evidence="3">
    <location>
        <begin position="26"/>
        <end position="147"/>
    </location>
</feature>
<keyword evidence="2" id="KW-0804">Transcription</keyword>
<evidence type="ECO:0000313" key="5">
    <source>
        <dbReference type="Proteomes" id="UP000656813"/>
    </source>
</evidence>
<dbReference type="InterPro" id="IPR000073">
    <property type="entry name" value="AB_hydrolase_1"/>
</dbReference>
<comment type="caution">
    <text evidence="4">The sequence shown here is derived from an EMBL/GenBank/DDBJ whole genome shotgun (WGS) entry which is preliminary data.</text>
</comment>
<dbReference type="PANTHER" id="PTHR43798">
    <property type="entry name" value="MONOACYLGLYCEROL LIPASE"/>
    <property type="match status" value="1"/>
</dbReference>
<reference evidence="4" key="2">
    <citation type="submission" date="2020-09" db="EMBL/GenBank/DDBJ databases">
        <authorList>
            <person name="Sun Q."/>
            <person name="Zhou Y."/>
        </authorList>
    </citation>
    <scope>NUCLEOTIDE SEQUENCE</scope>
    <source>
        <strain evidence="4">CGMCC 1.12777</strain>
    </source>
</reference>
<dbReference type="Gene3D" id="1.10.10.10">
    <property type="entry name" value="Winged helix-like DNA-binding domain superfamily/Winged helix DNA-binding domain"/>
    <property type="match status" value="1"/>
</dbReference>
<gene>
    <name evidence="4" type="ORF">GCM10007096_16070</name>
</gene>
<dbReference type="Gene3D" id="3.40.50.1820">
    <property type="entry name" value="alpha/beta hydrolase"/>
    <property type="match status" value="1"/>
</dbReference>
<dbReference type="InterPro" id="IPR036388">
    <property type="entry name" value="WH-like_DNA-bd_sf"/>
</dbReference>
<dbReference type="PANTHER" id="PTHR43798:SF33">
    <property type="entry name" value="HYDROLASE, PUTATIVE (AFU_ORTHOLOGUE AFUA_2G14860)-RELATED"/>
    <property type="match status" value="1"/>
</dbReference>
<sequence length="503" mass="58391">MPFLQHGKNKIYYVIEPAKKKQEAEILILLHNNITDHTLFDEIVPYLNKAYTIVRYDLRGFGLSERGEQALSYSLYIEDLHFLVKSLRIKHFHLVGMGFSALVAAKYTAQYNKQVDKLILLSMACNPPHTIEKVRKHRKQLSHSGQTIPIDYILKMGTVLPHDHPLIKHWIKIVKRTSPELYANIMDLSISGYPLEDLKVFNTPTLILSGEEDILFPQGYLVSQVSQLSHCHYMSILGAASFIVLDNPKITAVLMLDFIERHHNPEPSIDPFVTSMYEEIQDYTSLVERKTKGQNIGLENLYVGVLHSFQVYLNQEEILEGWNQRFAKSILTYLILHRSTTREQLCEALWPQLPIRQSKKNLTVYLSYLKKLLMTKKTTQPLLSTDREHIHLTAQFSSDISETLNQLRSISNENDPKIKFEASQKLLNNLALPLAPTLYDDWFIQIVNQIEENLIQLALGMADWWLQEGKEKEAFQHLRKYFSLFHEDESIYNKMIELQVKVD</sequence>
<organism evidence="4 5">
    <name type="scientific">Pullulanibacillus pueri</name>
    <dbReference type="NCBI Taxonomy" id="1437324"/>
    <lineage>
        <taxon>Bacteria</taxon>
        <taxon>Bacillati</taxon>
        <taxon>Bacillota</taxon>
        <taxon>Bacilli</taxon>
        <taxon>Bacillales</taxon>
        <taxon>Sporolactobacillaceae</taxon>
        <taxon>Pullulanibacillus</taxon>
    </lineage>
</organism>
<dbReference type="InterPro" id="IPR016032">
    <property type="entry name" value="Sig_transdc_resp-reg_C-effctor"/>
</dbReference>
<name>A0A8J2ZVY2_9BACL</name>
<keyword evidence="1" id="KW-0805">Transcription regulation</keyword>
<protein>
    <recommendedName>
        <fullName evidence="3">AB hydrolase-1 domain-containing protein</fullName>
    </recommendedName>
</protein>
<dbReference type="GO" id="GO:0006355">
    <property type="term" value="P:regulation of DNA-templated transcription"/>
    <property type="evidence" value="ECO:0007669"/>
    <property type="project" value="InterPro"/>
</dbReference>
<dbReference type="InterPro" id="IPR050266">
    <property type="entry name" value="AB_hydrolase_sf"/>
</dbReference>
<dbReference type="EMBL" id="BMFV01000009">
    <property type="protein sequence ID" value="GGH80125.1"/>
    <property type="molecule type" value="Genomic_DNA"/>
</dbReference>
<dbReference type="RefSeq" id="WP_188496883.1">
    <property type="nucleotide sequence ID" value="NZ_BMFV01000009.1"/>
</dbReference>
<proteinExistence type="predicted"/>
<dbReference type="SUPFAM" id="SSF46894">
    <property type="entry name" value="C-terminal effector domain of the bipartite response regulators"/>
    <property type="match status" value="1"/>
</dbReference>
<dbReference type="SUPFAM" id="SSF53474">
    <property type="entry name" value="alpha/beta-Hydrolases"/>
    <property type="match status" value="1"/>
</dbReference>
<dbReference type="GO" id="GO:0016020">
    <property type="term" value="C:membrane"/>
    <property type="evidence" value="ECO:0007669"/>
    <property type="project" value="TreeGrafter"/>
</dbReference>